<protein>
    <recommendedName>
        <fullName evidence="2">Nudix hydrolase domain-containing protein</fullName>
    </recommendedName>
</protein>
<dbReference type="AlphaFoldDB" id="A0A8S1IW14"/>
<dbReference type="FunFam" id="3.90.79.10:FF:000019">
    <property type="entry name" value="Thiamin pyrophosphokinase, putative"/>
    <property type="match status" value="1"/>
</dbReference>
<dbReference type="OrthoDB" id="10261522at2759"/>
<dbReference type="PROSITE" id="PS51462">
    <property type="entry name" value="NUDIX"/>
    <property type="match status" value="1"/>
</dbReference>
<dbReference type="GO" id="GO:0044715">
    <property type="term" value="F:8-oxo-dGDP phosphatase activity"/>
    <property type="evidence" value="ECO:0007669"/>
    <property type="project" value="TreeGrafter"/>
</dbReference>
<dbReference type="PANTHER" id="PTHR13622:SF8">
    <property type="entry name" value="THIAMIN PYROPHOSPHOKINASE 1"/>
    <property type="match status" value="1"/>
</dbReference>
<accession>A0A8S1IW14</accession>
<evidence type="ECO:0000313" key="4">
    <source>
        <dbReference type="Proteomes" id="UP000708148"/>
    </source>
</evidence>
<evidence type="ECO:0000256" key="1">
    <source>
        <dbReference type="ARBA" id="ARBA00003778"/>
    </source>
</evidence>
<organism evidence="3 4">
    <name type="scientific">Ostreobium quekettii</name>
    <dbReference type="NCBI Taxonomy" id="121088"/>
    <lineage>
        <taxon>Eukaryota</taxon>
        <taxon>Viridiplantae</taxon>
        <taxon>Chlorophyta</taxon>
        <taxon>core chlorophytes</taxon>
        <taxon>Ulvophyceae</taxon>
        <taxon>TCBD clade</taxon>
        <taxon>Bryopsidales</taxon>
        <taxon>Ostreobineae</taxon>
        <taxon>Ostreobiaceae</taxon>
        <taxon>Ostreobium</taxon>
    </lineage>
</organism>
<dbReference type="Gene3D" id="3.90.79.10">
    <property type="entry name" value="Nucleoside Triphosphate Pyrophosphohydrolase"/>
    <property type="match status" value="1"/>
</dbReference>
<dbReference type="EMBL" id="CAJHUC010000982">
    <property type="protein sequence ID" value="CAD7699256.1"/>
    <property type="molecule type" value="Genomic_DNA"/>
</dbReference>
<comment type="caution">
    <text evidence="3">The sequence shown here is derived from an EMBL/GenBank/DDBJ whole genome shotgun (WGS) entry which is preliminary data.</text>
</comment>
<feature type="domain" description="Nudix hydrolase" evidence="2">
    <location>
        <begin position="136"/>
        <end position="278"/>
    </location>
</feature>
<dbReference type="Pfam" id="PF15916">
    <property type="entry name" value="DUF4743"/>
    <property type="match status" value="1"/>
</dbReference>
<comment type="function">
    <text evidence="1">Probably mediates the hydrolysis of some nucleoside diphosphate derivatives.</text>
</comment>
<dbReference type="InterPro" id="IPR031804">
    <property type="entry name" value="DUF4743"/>
</dbReference>
<evidence type="ECO:0000313" key="3">
    <source>
        <dbReference type="EMBL" id="CAD7699256.1"/>
    </source>
</evidence>
<dbReference type="SUPFAM" id="SSF55811">
    <property type="entry name" value="Nudix"/>
    <property type="match status" value="1"/>
</dbReference>
<dbReference type="Proteomes" id="UP000708148">
    <property type="component" value="Unassembled WGS sequence"/>
</dbReference>
<evidence type="ECO:0000259" key="2">
    <source>
        <dbReference type="PROSITE" id="PS51462"/>
    </source>
</evidence>
<keyword evidence="4" id="KW-1185">Reference proteome</keyword>
<sequence length="306" mass="34428">MDVYLPPEAVPLTPEMEGYRARVMDCTARPEELDELYTLHVGPAIVGHIRPEFARRLEEFSDVFDVRSKDASVVMSRELRTPEERTKAMAGVLRELRSQGVITGWRDELYPVVEAFHQTPLMLVERAAVPYLGVRAYGVHINGYTVSEEGEVKMWVARRSKTKQTWPSKLDHIVAGGQPVGISCADNVIKECQEEASIPEPLARKAKPCGAVSYVCMQLAGLKRDVLFVYDLELPADFKPKPEDGEVEEFMLWPIPKVAEVIQTTTEFKPNCALVVIDFLIRHGYIKPDEPGYLDLFTGLRIGHCA</sequence>
<dbReference type="InterPro" id="IPR015797">
    <property type="entry name" value="NUDIX_hydrolase-like_dom_sf"/>
</dbReference>
<gene>
    <name evidence="3" type="ORF">OSTQU699_LOCUS4615</name>
</gene>
<name>A0A8S1IW14_9CHLO</name>
<dbReference type="InterPro" id="IPR000086">
    <property type="entry name" value="NUDIX_hydrolase_dom"/>
</dbReference>
<dbReference type="CDD" id="cd03676">
    <property type="entry name" value="NUDIX_Tnr3_like"/>
    <property type="match status" value="1"/>
</dbReference>
<reference evidence="3" key="1">
    <citation type="submission" date="2020-12" db="EMBL/GenBank/DDBJ databases">
        <authorList>
            <person name="Iha C."/>
        </authorList>
    </citation>
    <scope>NUCLEOTIDE SEQUENCE</scope>
</reference>
<proteinExistence type="predicted"/>
<dbReference type="PANTHER" id="PTHR13622">
    <property type="entry name" value="THIAMIN PYROPHOSPHOKINASE"/>
    <property type="match status" value="1"/>
</dbReference>